<organism evidence="1 2">
    <name type="scientific">Rhodanobacter glycinis</name>
    <dbReference type="NCBI Taxonomy" id="582702"/>
    <lineage>
        <taxon>Bacteria</taxon>
        <taxon>Pseudomonadati</taxon>
        <taxon>Pseudomonadota</taxon>
        <taxon>Gammaproteobacteria</taxon>
        <taxon>Lysobacterales</taxon>
        <taxon>Rhodanobacteraceae</taxon>
        <taxon>Rhodanobacter</taxon>
    </lineage>
</organism>
<proteinExistence type="predicted"/>
<evidence type="ECO:0000313" key="1">
    <source>
        <dbReference type="EMBL" id="SFK29505.1"/>
    </source>
</evidence>
<dbReference type="RefSeq" id="WP_092700925.1">
    <property type="nucleotide sequence ID" value="NZ_FOSR01000001.1"/>
</dbReference>
<sequence length="129" mass="13352">MYRSAPSLLTRLRRHRGLWVLVVAVLLIKLVSGSICVADGAGMRFASTTSAASTILVTDTAISSTSADDANSCLLGEGSSCHCACAHSVTLPASAPLPIARMEAHFAPLTFHSGFMPATTGSLLRPPIA</sequence>
<name>A0A1I3YCH3_9GAMM</name>
<dbReference type="EMBL" id="FOSR01000001">
    <property type="protein sequence ID" value="SFK29505.1"/>
    <property type="molecule type" value="Genomic_DNA"/>
</dbReference>
<evidence type="ECO:0000313" key="2">
    <source>
        <dbReference type="Proteomes" id="UP000198725"/>
    </source>
</evidence>
<accession>A0A1I3YCH3</accession>
<reference evidence="2" key="1">
    <citation type="submission" date="2016-10" db="EMBL/GenBank/DDBJ databases">
        <authorList>
            <person name="Varghese N."/>
            <person name="Submissions S."/>
        </authorList>
    </citation>
    <scope>NUCLEOTIDE SEQUENCE [LARGE SCALE GENOMIC DNA]</scope>
    <source>
        <strain evidence="2">MO64</strain>
    </source>
</reference>
<protein>
    <submittedName>
        <fullName evidence="1">Uncharacterized protein</fullName>
    </submittedName>
</protein>
<dbReference type="AlphaFoldDB" id="A0A1I3YCH3"/>
<gene>
    <name evidence="1" type="ORF">SAMN05192579_101429</name>
</gene>
<dbReference type="Proteomes" id="UP000198725">
    <property type="component" value="Unassembled WGS sequence"/>
</dbReference>
<keyword evidence="2" id="KW-1185">Reference proteome</keyword>